<dbReference type="RefSeq" id="WP_167464220.1">
    <property type="nucleotide sequence ID" value="NZ_CP046171.1"/>
</dbReference>
<dbReference type="Proteomes" id="UP000501705">
    <property type="component" value="Chromosome"/>
</dbReference>
<name>A0A6G9XW80_NOCBR</name>
<feature type="signal peptide" evidence="1">
    <location>
        <begin position="1"/>
        <end position="29"/>
    </location>
</feature>
<dbReference type="AlphaFoldDB" id="A0A6G9XW80"/>
<organism evidence="2 3">
    <name type="scientific">Nocardia brasiliensis</name>
    <dbReference type="NCBI Taxonomy" id="37326"/>
    <lineage>
        <taxon>Bacteria</taxon>
        <taxon>Bacillati</taxon>
        <taxon>Actinomycetota</taxon>
        <taxon>Actinomycetes</taxon>
        <taxon>Mycobacteriales</taxon>
        <taxon>Nocardiaceae</taxon>
        <taxon>Nocardia</taxon>
    </lineage>
</organism>
<accession>A0A6G9XW80</accession>
<protein>
    <submittedName>
        <fullName evidence="2">Uncharacterized protein</fullName>
    </submittedName>
</protein>
<sequence length="145" mass="14668">MIARNTIRGFVVASSAAAAITAAPGFAGAAITIPPSSATLLVEGSAVTAALTTISSDLPDAQVQCTLLIDGDPQQNTLSERAAAPADFTLRREVGAGDHLAVTYCADFAGDSQTPGTYPTLACAKVSMPAATIESLPVDRCFLPS</sequence>
<feature type="chain" id="PRO_5026332758" evidence="1">
    <location>
        <begin position="30"/>
        <end position="145"/>
    </location>
</feature>
<evidence type="ECO:0000313" key="2">
    <source>
        <dbReference type="EMBL" id="QIS05127.1"/>
    </source>
</evidence>
<proteinExistence type="predicted"/>
<evidence type="ECO:0000313" key="3">
    <source>
        <dbReference type="Proteomes" id="UP000501705"/>
    </source>
</evidence>
<evidence type="ECO:0000256" key="1">
    <source>
        <dbReference type="SAM" id="SignalP"/>
    </source>
</evidence>
<gene>
    <name evidence="2" type="ORF">F5X71_24915</name>
</gene>
<keyword evidence="1" id="KW-0732">Signal</keyword>
<dbReference type="EMBL" id="CP046171">
    <property type="protein sequence ID" value="QIS05127.1"/>
    <property type="molecule type" value="Genomic_DNA"/>
</dbReference>
<reference evidence="2 3" key="1">
    <citation type="journal article" date="2019" name="ACS Chem. Biol.">
        <title>Identification and Mobilization of a Cryptic Antibiotic Biosynthesis Gene Locus from a Human-Pathogenic Nocardia Isolate.</title>
        <authorList>
            <person name="Herisse M."/>
            <person name="Ishida K."/>
            <person name="Porter J.L."/>
            <person name="Howden B."/>
            <person name="Hertweck C."/>
            <person name="Stinear T.P."/>
            <person name="Pidot S.J."/>
        </authorList>
    </citation>
    <scope>NUCLEOTIDE SEQUENCE [LARGE SCALE GENOMIC DNA]</scope>
    <source>
        <strain evidence="2 3">AUSMDU00024985</strain>
    </source>
</reference>